<organism evidence="2 3">
    <name type="scientific">Brassica rapa subsp. trilocularis</name>
    <dbReference type="NCBI Taxonomy" id="1813537"/>
    <lineage>
        <taxon>Eukaryota</taxon>
        <taxon>Viridiplantae</taxon>
        <taxon>Streptophyta</taxon>
        <taxon>Embryophyta</taxon>
        <taxon>Tracheophyta</taxon>
        <taxon>Spermatophyta</taxon>
        <taxon>Magnoliopsida</taxon>
        <taxon>eudicotyledons</taxon>
        <taxon>Gunneridae</taxon>
        <taxon>Pentapetalae</taxon>
        <taxon>rosids</taxon>
        <taxon>malvids</taxon>
        <taxon>Brassicales</taxon>
        <taxon>Brassicaceae</taxon>
        <taxon>Brassiceae</taxon>
        <taxon>Brassica</taxon>
    </lineage>
</organism>
<comment type="caution">
    <text evidence="2">The sequence shown here is derived from an EMBL/GenBank/DDBJ whole genome shotgun (WGS) entry which is preliminary data.</text>
</comment>
<protein>
    <submittedName>
        <fullName evidence="2">Uncharacterized protein</fullName>
    </submittedName>
</protein>
<gene>
    <name evidence="2" type="primary">A05g508390.1_BraROA</name>
    <name evidence="2" type="ORF">IGI04_020106</name>
</gene>
<name>A0ABQ7MI51_BRACM</name>
<feature type="compositionally biased region" description="Polar residues" evidence="1">
    <location>
        <begin position="186"/>
        <end position="196"/>
    </location>
</feature>
<evidence type="ECO:0000313" key="2">
    <source>
        <dbReference type="EMBL" id="KAG5398292.1"/>
    </source>
</evidence>
<proteinExistence type="predicted"/>
<dbReference type="Proteomes" id="UP000823674">
    <property type="component" value="Chromosome A05"/>
</dbReference>
<evidence type="ECO:0000256" key="1">
    <source>
        <dbReference type="SAM" id="MobiDB-lite"/>
    </source>
</evidence>
<feature type="region of interest" description="Disordered" evidence="1">
    <location>
        <begin position="186"/>
        <end position="211"/>
    </location>
</feature>
<evidence type="ECO:0000313" key="3">
    <source>
        <dbReference type="Proteomes" id="UP000823674"/>
    </source>
</evidence>
<sequence>MGLLFRSDVFDLLGWEDEIDSGRFCFEFKPERLTLKSYALSIHNYRPIHTDYDTNTNTKLSIRVSAPEIQQQLKLLLGFLFHEAQNVVYKRKQGYTLQIFSIYTKASYGSPWRIHEVFFQQYSNSILWCIDTFPEGLTRKLPVTNKYVKPICIGFGGAEYHDLENLKKQLEDDDIIRGTITAEHQGSEVTKASVHSKSSRHNHSWENQGTAQHGSPLLLEILETNELEFRDINW</sequence>
<accession>A0ABQ7MI51</accession>
<reference evidence="2 3" key="1">
    <citation type="submission" date="2021-03" db="EMBL/GenBank/DDBJ databases">
        <authorList>
            <person name="King G.J."/>
            <person name="Bancroft I."/>
            <person name="Baten A."/>
            <person name="Bloomfield J."/>
            <person name="Borpatragohain P."/>
            <person name="He Z."/>
            <person name="Irish N."/>
            <person name="Irwin J."/>
            <person name="Liu K."/>
            <person name="Mauleon R.P."/>
            <person name="Moore J."/>
            <person name="Morris R."/>
            <person name="Ostergaard L."/>
            <person name="Wang B."/>
            <person name="Wells R."/>
        </authorList>
    </citation>
    <scope>NUCLEOTIDE SEQUENCE [LARGE SCALE GENOMIC DNA]</scope>
    <source>
        <strain evidence="2">R-o-18</strain>
        <tissue evidence="2">Leaf</tissue>
    </source>
</reference>
<dbReference type="EMBL" id="JADBGQ010000005">
    <property type="protein sequence ID" value="KAG5398292.1"/>
    <property type="molecule type" value="Genomic_DNA"/>
</dbReference>
<keyword evidence="3" id="KW-1185">Reference proteome</keyword>